<protein>
    <submittedName>
        <fullName evidence="1">Uncharacterized protein</fullName>
    </submittedName>
</protein>
<organism evidence="1 2">
    <name type="scientific">Rhodococcus oryzae</name>
    <dbReference type="NCBI Taxonomy" id="2571143"/>
    <lineage>
        <taxon>Bacteria</taxon>
        <taxon>Bacillati</taxon>
        <taxon>Actinomycetota</taxon>
        <taxon>Actinomycetes</taxon>
        <taxon>Mycobacteriales</taxon>
        <taxon>Nocardiaceae</taxon>
        <taxon>Rhodococcus</taxon>
    </lineage>
</organism>
<dbReference type="EMBL" id="SUMD01000005">
    <property type="protein sequence ID" value="TJZ77858.1"/>
    <property type="molecule type" value="Genomic_DNA"/>
</dbReference>
<comment type="caution">
    <text evidence="1">The sequence shown here is derived from an EMBL/GenBank/DDBJ whole genome shotgun (WGS) entry which is preliminary data.</text>
</comment>
<evidence type="ECO:0000313" key="2">
    <source>
        <dbReference type="Proteomes" id="UP000305109"/>
    </source>
</evidence>
<reference evidence="1 2" key="1">
    <citation type="submission" date="2019-04" db="EMBL/GenBank/DDBJ databases">
        <title>Rhodococcus oryzae sp. nov., a novel actinomycete isolated from rhizosphere soil of rice (Oryza sativa L.).</title>
        <authorList>
            <person name="Li C."/>
        </authorList>
    </citation>
    <scope>NUCLEOTIDE SEQUENCE [LARGE SCALE GENOMIC DNA]</scope>
    <source>
        <strain evidence="1 2">NEAU-CX67</strain>
    </source>
</reference>
<name>A0ABY2RJK6_9NOCA</name>
<gene>
    <name evidence="1" type="ORF">FCG67_12395</name>
</gene>
<keyword evidence="2" id="KW-1185">Reference proteome</keyword>
<dbReference type="Proteomes" id="UP000305109">
    <property type="component" value="Unassembled WGS sequence"/>
</dbReference>
<sequence length="75" mass="7292">MVPASRVLVTDALAGSVVLAAAWDLGLIGARAGSGSGLGRAGLLAVGVSEELASRGIPLGLAAPSGKWRSVLTVP</sequence>
<accession>A0ABY2RJK6</accession>
<dbReference type="RefSeq" id="WP_136910089.1">
    <property type="nucleotide sequence ID" value="NZ_SUMD01000005.1"/>
</dbReference>
<proteinExistence type="predicted"/>
<evidence type="ECO:0000313" key="1">
    <source>
        <dbReference type="EMBL" id="TJZ77858.1"/>
    </source>
</evidence>